<accession>A0AAJ2LPS3</accession>
<evidence type="ECO:0000313" key="1">
    <source>
        <dbReference type="EMBL" id="MDR9777288.1"/>
    </source>
</evidence>
<dbReference type="RefSeq" id="WP_128398177.1">
    <property type="nucleotide sequence ID" value="NZ_JAVLSD010000036.1"/>
</dbReference>
<proteinExistence type="predicted"/>
<organism evidence="1 2">
    <name type="scientific">Rhizobium hidalgonense</name>
    <dbReference type="NCBI Taxonomy" id="1538159"/>
    <lineage>
        <taxon>Bacteria</taxon>
        <taxon>Pseudomonadati</taxon>
        <taxon>Pseudomonadota</taxon>
        <taxon>Alphaproteobacteria</taxon>
        <taxon>Hyphomicrobiales</taxon>
        <taxon>Rhizobiaceae</taxon>
        <taxon>Rhizobium/Agrobacterium group</taxon>
        <taxon>Rhizobium</taxon>
    </lineage>
</organism>
<dbReference type="AlphaFoldDB" id="A0AAJ2LPS3"/>
<name>A0AAJ2LPS3_9HYPH</name>
<sequence>MSEIIRRNGAALSLRPGNGAFGIIQSTGAVTTGKAKSGTLPGDALSAIADIRFGERFGYSLFHHSRTQKIGFPAVLFKA</sequence>
<reference evidence="1" key="1">
    <citation type="submission" date="2023-04" db="EMBL/GenBank/DDBJ databases">
        <title>Genomic characterization of faba bean (Vicia faba) microsymbionts in Mexican soils.</title>
        <authorList>
            <person name="Rivera Orduna F.N."/>
            <person name="Guevara-Luna J."/>
            <person name="Yan J."/>
            <person name="Arroyo-Herrera I."/>
            <person name="Li Y."/>
            <person name="Vasquez-Murrieta M.S."/>
            <person name="Wang E.T."/>
        </authorList>
    </citation>
    <scope>NUCLEOTIDE SEQUENCE</scope>
    <source>
        <strain evidence="1">CH26</strain>
    </source>
</reference>
<gene>
    <name evidence="1" type="ORF">RJJ65_32535</name>
</gene>
<protein>
    <submittedName>
        <fullName evidence="1">Uncharacterized protein</fullName>
    </submittedName>
</protein>
<evidence type="ECO:0000313" key="2">
    <source>
        <dbReference type="Proteomes" id="UP001268610"/>
    </source>
</evidence>
<dbReference type="Proteomes" id="UP001268610">
    <property type="component" value="Unassembled WGS sequence"/>
</dbReference>
<comment type="caution">
    <text evidence="1">The sequence shown here is derived from an EMBL/GenBank/DDBJ whole genome shotgun (WGS) entry which is preliminary data.</text>
</comment>
<dbReference type="EMBL" id="JAVLSF010000037">
    <property type="protein sequence ID" value="MDR9777288.1"/>
    <property type="molecule type" value="Genomic_DNA"/>
</dbReference>